<evidence type="ECO:0000313" key="1">
    <source>
        <dbReference type="EMBL" id="MDQ0111163.1"/>
    </source>
</evidence>
<dbReference type="RefSeq" id="WP_307200875.1">
    <property type="nucleotide sequence ID" value="NZ_JAUSSU010000001.1"/>
</dbReference>
<sequence length="79" mass="9205">MVPFERTWPYDIIMGDIYVSSCPFCDGENVLLPLRPEELKLIQEGKKRLLVFPCCYNQITVIDIDRDYLLADRALPGRK</sequence>
<proteinExistence type="predicted"/>
<keyword evidence="2" id="KW-1185">Reference proteome</keyword>
<organism evidence="1 2">
    <name type="scientific">Paenibacillus harenae</name>
    <dbReference type="NCBI Taxonomy" id="306543"/>
    <lineage>
        <taxon>Bacteria</taxon>
        <taxon>Bacillati</taxon>
        <taxon>Bacillota</taxon>
        <taxon>Bacilli</taxon>
        <taxon>Bacillales</taxon>
        <taxon>Paenibacillaceae</taxon>
        <taxon>Paenibacillus</taxon>
    </lineage>
</organism>
<protein>
    <submittedName>
        <fullName evidence="1">Uncharacterized protein</fullName>
    </submittedName>
</protein>
<accession>A0ABT9TUX1</accession>
<name>A0ABT9TUX1_PAEHA</name>
<dbReference type="EMBL" id="JAUSSU010000001">
    <property type="protein sequence ID" value="MDQ0111163.1"/>
    <property type="molecule type" value="Genomic_DNA"/>
</dbReference>
<dbReference type="Proteomes" id="UP001229346">
    <property type="component" value="Unassembled WGS sequence"/>
</dbReference>
<reference evidence="1 2" key="1">
    <citation type="submission" date="2023-07" db="EMBL/GenBank/DDBJ databases">
        <title>Sorghum-associated microbial communities from plants grown in Nebraska, USA.</title>
        <authorList>
            <person name="Schachtman D."/>
        </authorList>
    </citation>
    <scope>NUCLEOTIDE SEQUENCE [LARGE SCALE GENOMIC DNA]</scope>
    <source>
        <strain evidence="1 2">CC482</strain>
    </source>
</reference>
<evidence type="ECO:0000313" key="2">
    <source>
        <dbReference type="Proteomes" id="UP001229346"/>
    </source>
</evidence>
<comment type="caution">
    <text evidence="1">The sequence shown here is derived from an EMBL/GenBank/DDBJ whole genome shotgun (WGS) entry which is preliminary data.</text>
</comment>
<gene>
    <name evidence="1" type="ORF">J2T15_000579</name>
</gene>